<feature type="region of interest" description="Disordered" evidence="1">
    <location>
        <begin position="316"/>
        <end position="340"/>
    </location>
</feature>
<reference evidence="5" key="1">
    <citation type="journal article" date="2019" name="Int. J. Syst. Evol. Microbiol.">
        <title>The Global Catalogue of Microorganisms (GCM) 10K type strain sequencing project: providing services to taxonomists for standard genome sequencing and annotation.</title>
        <authorList>
            <consortium name="The Broad Institute Genomics Platform"/>
            <consortium name="The Broad Institute Genome Sequencing Center for Infectious Disease"/>
            <person name="Wu L."/>
            <person name="Ma J."/>
        </authorList>
    </citation>
    <scope>NUCLEOTIDE SEQUENCE [LARGE SCALE GENOMIC DNA]</scope>
    <source>
        <strain evidence="5">JCM 18324</strain>
    </source>
</reference>
<keyword evidence="2" id="KW-0732">Signal</keyword>
<feature type="signal peptide" evidence="2">
    <location>
        <begin position="1"/>
        <end position="27"/>
    </location>
</feature>
<organism evidence="4 5">
    <name type="scientific">Streptomyces sanyensis</name>
    <dbReference type="NCBI Taxonomy" id="568869"/>
    <lineage>
        <taxon>Bacteria</taxon>
        <taxon>Bacillati</taxon>
        <taxon>Actinomycetota</taxon>
        <taxon>Actinomycetes</taxon>
        <taxon>Kitasatosporales</taxon>
        <taxon>Streptomycetaceae</taxon>
        <taxon>Streptomyces</taxon>
    </lineage>
</organism>
<evidence type="ECO:0000313" key="4">
    <source>
        <dbReference type="EMBL" id="GAA4776649.1"/>
    </source>
</evidence>
<gene>
    <name evidence="4" type="ORF">GCM10023329_26840</name>
</gene>
<dbReference type="InterPro" id="IPR000871">
    <property type="entry name" value="Beta-lactam_class-A"/>
</dbReference>
<keyword evidence="5" id="KW-1185">Reference proteome</keyword>
<evidence type="ECO:0000256" key="1">
    <source>
        <dbReference type="SAM" id="MobiDB-lite"/>
    </source>
</evidence>
<dbReference type="PANTHER" id="PTHR35333">
    <property type="entry name" value="BETA-LACTAMASE"/>
    <property type="match status" value="1"/>
</dbReference>
<accession>A0ABP9AC89</accession>
<name>A0ABP9AC89_9ACTN</name>
<dbReference type="SUPFAM" id="SSF56601">
    <property type="entry name" value="beta-lactamase/transpeptidase-like"/>
    <property type="match status" value="1"/>
</dbReference>
<dbReference type="InterPro" id="IPR045155">
    <property type="entry name" value="Beta-lactam_cat"/>
</dbReference>
<evidence type="ECO:0000256" key="2">
    <source>
        <dbReference type="SAM" id="SignalP"/>
    </source>
</evidence>
<dbReference type="PANTHER" id="PTHR35333:SF3">
    <property type="entry name" value="BETA-LACTAMASE-TYPE TRANSPEPTIDASE FOLD CONTAINING PROTEIN"/>
    <property type="match status" value="1"/>
</dbReference>
<evidence type="ECO:0000259" key="3">
    <source>
        <dbReference type="Pfam" id="PF13354"/>
    </source>
</evidence>
<proteinExistence type="predicted"/>
<feature type="chain" id="PRO_5047398553" description="Beta-lactamase class A catalytic domain-containing protein" evidence="2">
    <location>
        <begin position="28"/>
        <end position="340"/>
    </location>
</feature>
<protein>
    <recommendedName>
        <fullName evidence="3">Beta-lactamase class A catalytic domain-containing protein</fullName>
    </recommendedName>
</protein>
<sequence>MPYPRLTRTATALVATAAALLATPTHAAPPDKHAPRYCTAREHPKLADRLNRDIARAVKGRKSTLSFTVWDSGTGLRCAFRPDAHYDSASIVKVTIMTATLLRAQQEGRPLTPWERYNLRLMITESDNTAATNLYDSLGVPFLQYTLRRCGMFDTVLNTTGEWGLTQVTAHDEMKQLDVYTVNDTVLSPKNQAYGLRLMNEVVPAQRWGTPFGAPPGVVVHVKNGWLQRVTEAWRVHSLGIFTGRERSAPVPAGQGLHHHARGDRAPGQRLYQMAILTDQDPSMSYGIGTIQRIAWYVHRDLNDYYEAPGGPVPEYLPDFEADEVGDGSYPRRRAESPDS</sequence>
<dbReference type="Pfam" id="PF13354">
    <property type="entry name" value="Beta-lactamase2"/>
    <property type="match status" value="1"/>
</dbReference>
<dbReference type="Proteomes" id="UP001501147">
    <property type="component" value="Unassembled WGS sequence"/>
</dbReference>
<evidence type="ECO:0000313" key="5">
    <source>
        <dbReference type="Proteomes" id="UP001501147"/>
    </source>
</evidence>
<dbReference type="RefSeq" id="WP_345613544.1">
    <property type="nucleotide sequence ID" value="NZ_BAABJV010000005.1"/>
</dbReference>
<feature type="domain" description="Beta-lactamase class A catalytic" evidence="3">
    <location>
        <begin position="119"/>
        <end position="241"/>
    </location>
</feature>
<dbReference type="Gene3D" id="3.40.710.10">
    <property type="entry name" value="DD-peptidase/beta-lactamase superfamily"/>
    <property type="match status" value="1"/>
</dbReference>
<dbReference type="EMBL" id="BAABJV010000005">
    <property type="protein sequence ID" value="GAA4776649.1"/>
    <property type="molecule type" value="Genomic_DNA"/>
</dbReference>
<comment type="caution">
    <text evidence="4">The sequence shown here is derived from an EMBL/GenBank/DDBJ whole genome shotgun (WGS) entry which is preliminary data.</text>
</comment>
<dbReference type="InterPro" id="IPR012338">
    <property type="entry name" value="Beta-lactam/transpept-like"/>
</dbReference>